<evidence type="ECO:0000256" key="1">
    <source>
        <dbReference type="ARBA" id="ARBA00022737"/>
    </source>
</evidence>
<accession>K0SZS8</accession>
<dbReference type="Pfam" id="PF13424">
    <property type="entry name" value="TPR_12"/>
    <property type="match status" value="1"/>
</dbReference>
<comment type="caution">
    <text evidence="4">The sequence shown here is derived from an EMBL/GenBank/DDBJ whole genome shotgun (WGS) entry which is preliminary data.</text>
</comment>
<evidence type="ECO:0000256" key="3">
    <source>
        <dbReference type="PROSITE-ProRule" id="PRU00339"/>
    </source>
</evidence>
<dbReference type="PANTHER" id="PTHR45641">
    <property type="entry name" value="TETRATRICOPEPTIDE REPEAT PROTEIN (AFU_ORTHOLOGUE AFUA_6G03870)"/>
    <property type="match status" value="1"/>
</dbReference>
<dbReference type="SMART" id="SM00028">
    <property type="entry name" value="TPR"/>
    <property type="match status" value="2"/>
</dbReference>
<gene>
    <name evidence="4" type="ORF">THAOC_06629</name>
</gene>
<dbReference type="PANTHER" id="PTHR45641:SF19">
    <property type="entry name" value="NEPHROCYSTIN-3"/>
    <property type="match status" value="1"/>
</dbReference>
<proteinExistence type="predicted"/>
<evidence type="ECO:0000313" key="5">
    <source>
        <dbReference type="Proteomes" id="UP000266841"/>
    </source>
</evidence>
<evidence type="ECO:0000313" key="4">
    <source>
        <dbReference type="EMBL" id="EJK71888.1"/>
    </source>
</evidence>
<dbReference type="InterPro" id="IPR011990">
    <property type="entry name" value="TPR-like_helical_dom_sf"/>
</dbReference>
<dbReference type="Gene3D" id="1.25.40.10">
    <property type="entry name" value="Tetratricopeptide repeat domain"/>
    <property type="match status" value="1"/>
</dbReference>
<name>K0SZS8_THAOC</name>
<keyword evidence="1" id="KW-0677">Repeat</keyword>
<dbReference type="SUPFAM" id="SSF48452">
    <property type="entry name" value="TPR-like"/>
    <property type="match status" value="1"/>
</dbReference>
<dbReference type="PROSITE" id="PS50005">
    <property type="entry name" value="TPR"/>
    <property type="match status" value="1"/>
</dbReference>
<dbReference type="EMBL" id="AGNL01006638">
    <property type="protein sequence ID" value="EJK71888.1"/>
    <property type="molecule type" value="Genomic_DNA"/>
</dbReference>
<organism evidence="4 5">
    <name type="scientific">Thalassiosira oceanica</name>
    <name type="common">Marine diatom</name>
    <dbReference type="NCBI Taxonomy" id="159749"/>
    <lineage>
        <taxon>Eukaryota</taxon>
        <taxon>Sar</taxon>
        <taxon>Stramenopiles</taxon>
        <taxon>Ochrophyta</taxon>
        <taxon>Bacillariophyta</taxon>
        <taxon>Coscinodiscophyceae</taxon>
        <taxon>Thalassiosirophycidae</taxon>
        <taxon>Thalassiosirales</taxon>
        <taxon>Thalassiosiraceae</taxon>
        <taxon>Thalassiosira</taxon>
    </lineage>
</organism>
<sequence>MGFNYSQSREDMEEISNRIKIFRRNEATTYKIPDYLSAECQRKLIDLTLAAHPDSESAREQAGGSSERSYRKIPEAFRAAVKKSLAADPESVVFSAASLDGTSFVTNSTLTVVGQISDDEISAVFSEDYDVKVDERQRIFALSSFELPDDASALTDDRDEDRELAEHQRIFASTLLELPDDSSAMTDNTCWKMTPDSAAKAAAEIKKEKETNVALDQAYALCLHNFALRVKELDGLREALCVKELDVYIEHDNVVAEILLSCLDGALEAVADVYGLHHIKYARLLHKKGNVHGAMGDHSLALEAYVEALRIYKEQHVKQGREESGDVLAQMGSIYSQLGDALSASSSFALALETYKELFGARHAVVGDVLQLMAEHFVKYKEFQRGFSCVKEALALREARLAKTRNCLGQLSSLHWTNPVCMITTLDVSCGRKVTPALQSATPVWARSTNKRTSFLDPSKSCSKLKATHIYESQLGSDPPELTIKDSKGTDDYAGQAEKLFRLATAQDRLGEEVGRIWVLHCCPYLNQCERIGIISWHGRSAKRTV</sequence>
<feature type="repeat" description="TPR" evidence="3">
    <location>
        <begin position="282"/>
        <end position="315"/>
    </location>
</feature>
<evidence type="ECO:0000256" key="2">
    <source>
        <dbReference type="ARBA" id="ARBA00022803"/>
    </source>
</evidence>
<dbReference type="Proteomes" id="UP000266841">
    <property type="component" value="Unassembled WGS sequence"/>
</dbReference>
<reference evidence="4 5" key="1">
    <citation type="journal article" date="2012" name="Genome Biol.">
        <title>Genome and low-iron response of an oceanic diatom adapted to chronic iron limitation.</title>
        <authorList>
            <person name="Lommer M."/>
            <person name="Specht M."/>
            <person name="Roy A.S."/>
            <person name="Kraemer L."/>
            <person name="Andreson R."/>
            <person name="Gutowska M.A."/>
            <person name="Wolf J."/>
            <person name="Bergner S.V."/>
            <person name="Schilhabel M.B."/>
            <person name="Klostermeier U.C."/>
            <person name="Beiko R.G."/>
            <person name="Rosenstiel P."/>
            <person name="Hippler M."/>
            <person name="Laroche J."/>
        </authorList>
    </citation>
    <scope>NUCLEOTIDE SEQUENCE [LARGE SCALE GENOMIC DNA]</scope>
    <source>
        <strain evidence="4 5">CCMP1005</strain>
    </source>
</reference>
<keyword evidence="2 3" id="KW-0802">TPR repeat</keyword>
<dbReference type="AlphaFoldDB" id="K0SZS8"/>
<dbReference type="InterPro" id="IPR019734">
    <property type="entry name" value="TPR_rpt"/>
</dbReference>
<keyword evidence="5" id="KW-1185">Reference proteome</keyword>
<protein>
    <submittedName>
        <fullName evidence="4">Uncharacterized protein</fullName>
    </submittedName>
</protein>